<evidence type="ECO:0000256" key="1">
    <source>
        <dbReference type="ARBA" id="ARBA00000085"/>
    </source>
</evidence>
<dbReference type="InterPro" id="IPR003594">
    <property type="entry name" value="HATPase_dom"/>
</dbReference>
<dbReference type="Pfam" id="PF02518">
    <property type="entry name" value="HATPase_c"/>
    <property type="match status" value="1"/>
</dbReference>
<keyword evidence="9" id="KW-0175">Coiled coil</keyword>
<keyword evidence="8" id="KW-0902">Two-component regulatory system</keyword>
<keyword evidence="7" id="KW-0067">ATP-binding</keyword>
<comment type="catalytic activity">
    <reaction evidence="1">
        <text>ATP + protein L-histidine = ADP + protein N-phospho-L-histidine.</text>
        <dbReference type="EC" id="2.7.13.3"/>
    </reaction>
</comment>
<keyword evidence="6" id="KW-0418">Kinase</keyword>
<evidence type="ECO:0000313" key="13">
    <source>
        <dbReference type="Proteomes" id="UP001061302"/>
    </source>
</evidence>
<feature type="transmembrane region" description="Helical" evidence="10">
    <location>
        <begin position="12"/>
        <end position="37"/>
    </location>
</feature>
<gene>
    <name evidence="12" type="ORF">N8I74_19125</name>
</gene>
<feature type="domain" description="Histidine kinase" evidence="11">
    <location>
        <begin position="263"/>
        <end position="458"/>
    </location>
</feature>
<proteinExistence type="predicted"/>
<feature type="transmembrane region" description="Helical" evidence="10">
    <location>
        <begin position="191"/>
        <end position="211"/>
    </location>
</feature>
<dbReference type="CDD" id="cd16917">
    <property type="entry name" value="HATPase_UhpB-NarQ-NarX-like"/>
    <property type="match status" value="1"/>
</dbReference>
<evidence type="ECO:0000313" key="12">
    <source>
        <dbReference type="EMBL" id="UXY15396.1"/>
    </source>
</evidence>
<reference evidence="12" key="1">
    <citation type="submission" date="2022-10" db="EMBL/GenBank/DDBJ databases">
        <title>Chitiniphilus purpureus sp. nov., a novel chitin-degrading bacterium isolated from crawfish pond sediment.</title>
        <authorList>
            <person name="Li K."/>
        </authorList>
    </citation>
    <scope>NUCLEOTIDE SEQUENCE</scope>
    <source>
        <strain evidence="12">CD1</strain>
    </source>
</reference>
<keyword evidence="10" id="KW-1133">Transmembrane helix</keyword>
<keyword evidence="5" id="KW-0547">Nucleotide-binding</keyword>
<evidence type="ECO:0000256" key="9">
    <source>
        <dbReference type="SAM" id="Coils"/>
    </source>
</evidence>
<dbReference type="Pfam" id="PF07730">
    <property type="entry name" value="HisKA_3"/>
    <property type="match status" value="1"/>
</dbReference>
<protein>
    <recommendedName>
        <fullName evidence="2">histidine kinase</fullName>
        <ecNumber evidence="2">2.7.13.3</ecNumber>
    </recommendedName>
</protein>
<feature type="coiled-coil region" evidence="9">
    <location>
        <begin position="211"/>
        <end position="248"/>
    </location>
</feature>
<dbReference type="EC" id="2.7.13.3" evidence="2"/>
<dbReference type="Pfam" id="PF05227">
    <property type="entry name" value="CHASE3"/>
    <property type="match status" value="1"/>
</dbReference>
<sequence length="476" mass="53381">MDKAYAVARQLGWRLCLTLLACIVSALLSFGIHVMWIEHSEAQLRAMVATRARLELLARIDSALVRAESAQRGYLIMGNSSYLAPYDRRAEEARNALARLQEDVSRDPAARQRLAAALRRLTLMAGERLAEMDLTIRFVRQGSLDQAHHIIATGAGLRKSLQISGAIEALTGFEQQYLQGQRSGRKAQMHLMFISLAATALLTVLLVLLTVQRLLRELARRQRETDELARHQAELDRLVQERTVQMEKLAIEYQVDVERERYKLSRELHDELGAILTATKIDLSWIQRQIKDNYPLVVDKLNKTLRNLDQGIQFKRQVVQALHPTLLSTFGLTAAIRAHAEEAAQRSNWTLTLNLPDGTERVDDVLALIVYRVLQETLNNAAKYAQADHVSISLISDDDYLKLEIEDNGVGMNLQRLPEGTHGLQGMRHRVIAVGGKIDIHSEPGRGVFTCALIPKTIRSTRSGPNAIAPADVRNV</sequence>
<dbReference type="InterPro" id="IPR050482">
    <property type="entry name" value="Sensor_HK_TwoCompSys"/>
</dbReference>
<dbReference type="PANTHER" id="PTHR24421:SF10">
    <property type="entry name" value="NITRATE_NITRITE SENSOR PROTEIN NARQ"/>
    <property type="match status" value="1"/>
</dbReference>
<dbReference type="PROSITE" id="PS50109">
    <property type="entry name" value="HIS_KIN"/>
    <property type="match status" value="1"/>
</dbReference>
<dbReference type="RefSeq" id="WP_263124803.1">
    <property type="nucleotide sequence ID" value="NZ_CP106753.1"/>
</dbReference>
<dbReference type="Gene3D" id="3.30.565.10">
    <property type="entry name" value="Histidine kinase-like ATPase, C-terminal domain"/>
    <property type="match status" value="1"/>
</dbReference>
<dbReference type="InterPro" id="IPR005467">
    <property type="entry name" value="His_kinase_dom"/>
</dbReference>
<name>A0ABY6DQN0_9NEIS</name>
<accession>A0ABY6DQN0</accession>
<organism evidence="12 13">
    <name type="scientific">Chitiniphilus purpureus</name>
    <dbReference type="NCBI Taxonomy" id="2981137"/>
    <lineage>
        <taxon>Bacteria</taxon>
        <taxon>Pseudomonadati</taxon>
        <taxon>Pseudomonadota</taxon>
        <taxon>Betaproteobacteria</taxon>
        <taxon>Neisseriales</taxon>
        <taxon>Chitinibacteraceae</taxon>
        <taxon>Chitiniphilus</taxon>
    </lineage>
</organism>
<evidence type="ECO:0000256" key="3">
    <source>
        <dbReference type="ARBA" id="ARBA00022553"/>
    </source>
</evidence>
<keyword evidence="10" id="KW-0472">Membrane</keyword>
<dbReference type="InterPro" id="IPR007891">
    <property type="entry name" value="CHASE3"/>
</dbReference>
<dbReference type="EMBL" id="CP106753">
    <property type="protein sequence ID" value="UXY15396.1"/>
    <property type="molecule type" value="Genomic_DNA"/>
</dbReference>
<evidence type="ECO:0000256" key="2">
    <source>
        <dbReference type="ARBA" id="ARBA00012438"/>
    </source>
</evidence>
<keyword evidence="13" id="KW-1185">Reference proteome</keyword>
<evidence type="ECO:0000256" key="7">
    <source>
        <dbReference type="ARBA" id="ARBA00022840"/>
    </source>
</evidence>
<dbReference type="InterPro" id="IPR036890">
    <property type="entry name" value="HATPase_C_sf"/>
</dbReference>
<keyword evidence="3" id="KW-0597">Phosphoprotein</keyword>
<dbReference type="SUPFAM" id="SSF55874">
    <property type="entry name" value="ATPase domain of HSP90 chaperone/DNA topoisomerase II/histidine kinase"/>
    <property type="match status" value="1"/>
</dbReference>
<evidence type="ECO:0000259" key="11">
    <source>
        <dbReference type="PROSITE" id="PS50109"/>
    </source>
</evidence>
<dbReference type="Gene3D" id="1.20.5.1930">
    <property type="match status" value="1"/>
</dbReference>
<evidence type="ECO:0000256" key="4">
    <source>
        <dbReference type="ARBA" id="ARBA00022679"/>
    </source>
</evidence>
<evidence type="ECO:0000256" key="5">
    <source>
        <dbReference type="ARBA" id="ARBA00022741"/>
    </source>
</evidence>
<keyword evidence="4" id="KW-0808">Transferase</keyword>
<dbReference type="CDD" id="cd19410">
    <property type="entry name" value="HK9-like_sensor"/>
    <property type="match status" value="1"/>
</dbReference>
<dbReference type="SMART" id="SM00387">
    <property type="entry name" value="HATPase_c"/>
    <property type="match status" value="1"/>
</dbReference>
<evidence type="ECO:0000256" key="8">
    <source>
        <dbReference type="ARBA" id="ARBA00023012"/>
    </source>
</evidence>
<evidence type="ECO:0000256" key="6">
    <source>
        <dbReference type="ARBA" id="ARBA00022777"/>
    </source>
</evidence>
<dbReference type="Proteomes" id="UP001061302">
    <property type="component" value="Chromosome"/>
</dbReference>
<dbReference type="PANTHER" id="PTHR24421">
    <property type="entry name" value="NITRATE/NITRITE SENSOR PROTEIN NARX-RELATED"/>
    <property type="match status" value="1"/>
</dbReference>
<dbReference type="InterPro" id="IPR011712">
    <property type="entry name" value="Sig_transdc_His_kin_sub3_dim/P"/>
</dbReference>
<evidence type="ECO:0000256" key="10">
    <source>
        <dbReference type="SAM" id="Phobius"/>
    </source>
</evidence>
<keyword evidence="10" id="KW-0812">Transmembrane</keyword>